<dbReference type="InterPro" id="IPR018060">
    <property type="entry name" value="HTH_AraC"/>
</dbReference>
<proteinExistence type="predicted"/>
<dbReference type="Pfam" id="PF12833">
    <property type="entry name" value="HTH_18"/>
    <property type="match status" value="1"/>
</dbReference>
<name>A0AA48M6Z1_9ZZZZ</name>
<sequence>MTRSLDTTSVTDPDHVAPRVLIGWRPRVYRLHPGPLHLTRRYLQLAAGVSAQETRLLTGGLRIDGHIGPGMLKIGFVRSSEIRILGSCVREPFMALAGAGGRLNFSTMFPGSALTLHLDQEVALQAISANGVFLLTQWLQGGGGPETLLRPVTRTGGVLEKLLRRLLAREKGESGAAELIEAEEVIAASARLIEEFVGSAEEPFTPSRRRRDLALTVEGLLWEAPEKKGRFSLDDAARRLKCSRRSIQLALQEEFGLGFVALKRSIRLQQVHAILRQNPEGAAGIGRIAKAHEFNHLGRFAGHYREMFGVLPSLERPEGAGAV</sequence>
<evidence type="ECO:0000259" key="1">
    <source>
        <dbReference type="PROSITE" id="PS01124"/>
    </source>
</evidence>
<organism evidence="2">
    <name type="scientific">freshwater sediment metagenome</name>
    <dbReference type="NCBI Taxonomy" id="556182"/>
    <lineage>
        <taxon>unclassified sequences</taxon>
        <taxon>metagenomes</taxon>
        <taxon>ecological metagenomes</taxon>
    </lineage>
</organism>
<gene>
    <name evidence="2" type="ORF">AMST5_04316</name>
</gene>
<evidence type="ECO:0000313" key="2">
    <source>
        <dbReference type="EMBL" id="CAJ0893574.1"/>
    </source>
</evidence>
<dbReference type="GO" id="GO:0043565">
    <property type="term" value="F:sequence-specific DNA binding"/>
    <property type="evidence" value="ECO:0007669"/>
    <property type="project" value="InterPro"/>
</dbReference>
<accession>A0AA48M6Z1</accession>
<protein>
    <recommendedName>
        <fullName evidence="1">HTH araC/xylS-type domain-containing protein</fullName>
    </recommendedName>
</protein>
<reference evidence="2" key="1">
    <citation type="submission" date="2023-07" db="EMBL/GenBank/DDBJ databases">
        <authorList>
            <person name="Pelsma A.J. K."/>
        </authorList>
    </citation>
    <scope>NUCLEOTIDE SEQUENCE</scope>
</reference>
<feature type="domain" description="HTH araC/xylS-type" evidence="1">
    <location>
        <begin position="215"/>
        <end position="318"/>
    </location>
</feature>
<dbReference type="AlphaFoldDB" id="A0AA48M6Z1"/>
<dbReference type="SMART" id="SM00342">
    <property type="entry name" value="HTH_ARAC"/>
    <property type="match status" value="1"/>
</dbReference>
<dbReference type="GO" id="GO:0003700">
    <property type="term" value="F:DNA-binding transcription factor activity"/>
    <property type="evidence" value="ECO:0007669"/>
    <property type="project" value="InterPro"/>
</dbReference>
<dbReference type="Gene3D" id="1.10.10.60">
    <property type="entry name" value="Homeodomain-like"/>
    <property type="match status" value="1"/>
</dbReference>
<dbReference type="EMBL" id="OY288114">
    <property type="protein sequence ID" value="CAJ0893574.1"/>
    <property type="molecule type" value="Genomic_DNA"/>
</dbReference>
<dbReference type="PROSITE" id="PS01124">
    <property type="entry name" value="HTH_ARAC_FAMILY_2"/>
    <property type="match status" value="1"/>
</dbReference>